<dbReference type="STRING" id="1032480.MLP_05310"/>
<sequence length="1028" mass="107966">MAILDNPSAVGAATDQHSAAQVAPTRVDRLIRAADQLCLTLEFLNLDVDPTGRTLVTVDPRVAFTGVRIVFGSQHTAEATVDADEEAPTAGVDHRRAAESRLVVALPSGTPYALKSILDLAGRALVLDERAVPSRKPSSTSSEPSSEVTALELVDSLIFSPEPDGRFAAGLVPVTRADVTEIWRARLLPEGETGVSTDADSAERAKLRAIWSRPGDTPPDRPLTSDERSRIVTATTVDPAEAIEVNRLWLTTHGSFIDLSGAWATGQLASYLHRTVAGRDLHVETAERGFLAPFGVPATITTVIERVLSDDADGHPVAILVRQDYLSVSGAARVFPAVRMPQDGRGLPFSRVVATDGGHGPVALIPVTLDDGSQIGTDKIAAVTRDGVPVVIGYRATDRTARTGIAFTLPAIFVTLDHAFTVQDRVNGVLTPLGNLSRFFADHPVEAELGGQSVGWADPHPDGRAGSTRSTRLIRFGLDRPDLAGSSANAIRDELEAAGQPAFYPRVSSAQVTDDAVAALVGGSEAIEVTYADAWLAHGNGRANPGLAFHSLVTPGTLDRTGAGQGLVRPSLRIDTFSQTLGSGIAPTAGIASPLAGTASSAAGASAGPPILSWDPAAALGDAARLFGSIALQEIVEQVNIALDDLGGDTGLPTVETLLEEEGIGYLLRWQPKLKTFRVAGDPVFVIAQDLTQVGLPDFFGDKATSTAKIELSQFVPFDADPEEAVDTDFELSLDNVTLRLPPGAPAIAIAFRRVSYHDPGDGNAALDTDLADWRFIEVLEFLEPVREFIVGLLDLGDIEIDSDGVRAEVEIPVPKLAFGVINVTGLNVGLGLDLPNTGSSTIGFNLSRRDDPFRITVMGFGGSGSLEVRLVADDLDFLLGSLAVTYELAASIVVVSASLSASLGIELTYEDSAVTLGAYVELTGNASVLGLVNITGKVLLSLLYNLSSKLLSGTAQITAEVDTPFSKSDTSWRQTVEVSLASDDGGRRSRAAVLGAGPTAGEPLGSGPSFGDRFSADQWAEYCAAYV</sequence>
<feature type="region of interest" description="Disordered" evidence="1">
    <location>
        <begin position="990"/>
        <end position="1010"/>
    </location>
</feature>
<dbReference type="HOGENOM" id="CLU_269979_0_0_11"/>
<dbReference type="eggNOG" id="ENOG502Z7KR">
    <property type="taxonomic scope" value="Bacteria"/>
</dbReference>
<dbReference type="OrthoDB" id="516973at2"/>
<name>F5XK49_MICPN</name>
<evidence type="ECO:0000256" key="1">
    <source>
        <dbReference type="SAM" id="MobiDB-lite"/>
    </source>
</evidence>
<organism evidence="2 3">
    <name type="scientific">Microlunatus phosphovorus (strain ATCC 700054 / DSM 10555 / JCM 9379 / NBRC 101784 / NCIMB 13414 / VKM Ac-1990 / NM-1)</name>
    <dbReference type="NCBI Taxonomy" id="1032480"/>
    <lineage>
        <taxon>Bacteria</taxon>
        <taxon>Bacillati</taxon>
        <taxon>Actinomycetota</taxon>
        <taxon>Actinomycetes</taxon>
        <taxon>Propionibacteriales</taxon>
        <taxon>Propionibacteriaceae</taxon>
        <taxon>Microlunatus</taxon>
    </lineage>
</organism>
<dbReference type="RefSeq" id="WP_013861434.1">
    <property type="nucleotide sequence ID" value="NC_015635.1"/>
</dbReference>
<evidence type="ECO:0000313" key="2">
    <source>
        <dbReference type="EMBL" id="BAK33545.1"/>
    </source>
</evidence>
<evidence type="ECO:0000313" key="3">
    <source>
        <dbReference type="Proteomes" id="UP000007947"/>
    </source>
</evidence>
<proteinExistence type="predicted"/>
<dbReference type="Proteomes" id="UP000007947">
    <property type="component" value="Chromosome"/>
</dbReference>
<dbReference type="KEGG" id="mph:MLP_05310"/>
<dbReference type="AlphaFoldDB" id="F5XK49"/>
<reference evidence="2 3" key="1">
    <citation type="submission" date="2011-05" db="EMBL/GenBank/DDBJ databases">
        <title>Whole genome sequence of Microlunatus phosphovorus NM-1.</title>
        <authorList>
            <person name="Hosoyama A."/>
            <person name="Sasaki K."/>
            <person name="Harada T."/>
            <person name="Igarashi R."/>
            <person name="Kawakoshi A."/>
            <person name="Sasagawa M."/>
            <person name="Fukada J."/>
            <person name="Nakamura S."/>
            <person name="Katano Y."/>
            <person name="Hanada S."/>
            <person name="Kamagata Y."/>
            <person name="Nakamura N."/>
            <person name="Yamazaki S."/>
            <person name="Fujita N."/>
        </authorList>
    </citation>
    <scope>NUCLEOTIDE SEQUENCE [LARGE SCALE GENOMIC DNA]</scope>
    <source>
        <strain evidence="3">ATCC 700054 / DSM 10555 / JCM 9379 / NBRC 101784 / NCIMB 13414 / VKM Ac-1990 / NM-1</strain>
    </source>
</reference>
<gene>
    <name evidence="2" type="ordered locus">MLP_05310</name>
</gene>
<accession>F5XK49</accession>
<protein>
    <submittedName>
        <fullName evidence="2">Uncharacterized protein</fullName>
    </submittedName>
</protein>
<dbReference type="EMBL" id="AP012204">
    <property type="protein sequence ID" value="BAK33545.1"/>
    <property type="molecule type" value="Genomic_DNA"/>
</dbReference>
<keyword evidence="3" id="KW-1185">Reference proteome</keyword>